<feature type="region of interest" description="Disordered" evidence="1">
    <location>
        <begin position="108"/>
        <end position="130"/>
    </location>
</feature>
<protein>
    <submittedName>
        <fullName evidence="2">Uncharacterized protein</fullName>
    </submittedName>
</protein>
<sequence>MILGEINRSIHYNSSSSNSDNQEDLKVASYKSDEENTSTNEEENIEIPKSMDTEETDPYGKRKMESDIQNDDYLRALNKDFEKVENTTRIFGTQTENIATNEIKTEYLGESSSQPIPHRIDDLNKRNVAQ</sequence>
<feature type="compositionally biased region" description="Basic and acidic residues" evidence="1">
    <location>
        <begin position="23"/>
        <end position="34"/>
    </location>
</feature>
<evidence type="ECO:0000256" key="1">
    <source>
        <dbReference type="SAM" id="MobiDB-lite"/>
    </source>
</evidence>
<proteinExistence type="predicted"/>
<gene>
    <name evidence="2" type="ORF">PVK06_020839</name>
</gene>
<feature type="region of interest" description="Disordered" evidence="1">
    <location>
        <begin position="1"/>
        <end position="67"/>
    </location>
</feature>
<organism evidence="2 3">
    <name type="scientific">Gossypium arboreum</name>
    <name type="common">Tree cotton</name>
    <name type="synonym">Gossypium nanking</name>
    <dbReference type="NCBI Taxonomy" id="29729"/>
    <lineage>
        <taxon>Eukaryota</taxon>
        <taxon>Viridiplantae</taxon>
        <taxon>Streptophyta</taxon>
        <taxon>Embryophyta</taxon>
        <taxon>Tracheophyta</taxon>
        <taxon>Spermatophyta</taxon>
        <taxon>Magnoliopsida</taxon>
        <taxon>eudicotyledons</taxon>
        <taxon>Gunneridae</taxon>
        <taxon>Pentapetalae</taxon>
        <taxon>rosids</taxon>
        <taxon>malvids</taxon>
        <taxon>Malvales</taxon>
        <taxon>Malvaceae</taxon>
        <taxon>Malvoideae</taxon>
        <taxon>Gossypium</taxon>
    </lineage>
</organism>
<feature type="compositionally biased region" description="Basic and acidic residues" evidence="1">
    <location>
        <begin position="58"/>
        <end position="67"/>
    </location>
</feature>
<reference evidence="2 3" key="1">
    <citation type="submission" date="2023-03" db="EMBL/GenBank/DDBJ databases">
        <title>WGS of Gossypium arboreum.</title>
        <authorList>
            <person name="Yu D."/>
        </authorList>
    </citation>
    <scope>NUCLEOTIDE SEQUENCE [LARGE SCALE GENOMIC DNA]</scope>
    <source>
        <tissue evidence="2">Leaf</tissue>
    </source>
</reference>
<feature type="compositionally biased region" description="Basic and acidic residues" evidence="1">
    <location>
        <begin position="118"/>
        <end position="130"/>
    </location>
</feature>
<comment type="caution">
    <text evidence="2">The sequence shown here is derived from an EMBL/GenBank/DDBJ whole genome shotgun (WGS) entry which is preliminary data.</text>
</comment>
<dbReference type="Proteomes" id="UP001358586">
    <property type="component" value="Chromosome 6"/>
</dbReference>
<accession>A0ABR0PNE7</accession>
<name>A0ABR0PNE7_GOSAR</name>
<evidence type="ECO:0000313" key="2">
    <source>
        <dbReference type="EMBL" id="KAK5825949.1"/>
    </source>
</evidence>
<keyword evidence="3" id="KW-1185">Reference proteome</keyword>
<dbReference type="EMBL" id="JARKNE010000006">
    <property type="protein sequence ID" value="KAK5825949.1"/>
    <property type="molecule type" value="Genomic_DNA"/>
</dbReference>
<evidence type="ECO:0000313" key="3">
    <source>
        <dbReference type="Proteomes" id="UP001358586"/>
    </source>
</evidence>